<sequence length="964" mass="102708">MASPFPSGSSSGTPRAQPSPGPASAAASGGSPTDSSRGLRARKLSITTRSPTGAAFATSTSASSQRSPASQASPPTLDQQNDVGLGLMLDEANNNGTASTRSSIDSGVAALGRSRGNSFGAADRSTAGDDSQGFFKATTHDAPPRSRGLAPSTVTVPSGSTASPLPIYTGSPVPSSFPPSPVPSPAPGRSFSPSHQTINFGPAASSSSHGAASVPVTRSPSYNSIVGSLEMQRSRSGGSDVHSRQQSLTSACAPVTSSVLNTPKTDVGAFSPQVGSARNSFASWRSYDWGAAASEKAYSSDEDVREGSKRRPVGEPDTAVNKVLALPASLLAFFLRPLQGGSPTYHQRGGLSPPMNGASKNGSASPKRYPLPIRLLTIAYLVFSFLYLSLSLSQTYLSSPETSASPDSTSSSRLAALRAKLGVRGGAGPEGWQLVREYADGLSAKAGLELPWSSNKGTGEGVAAVEGAAPVEEGSWGAVRRIGHPDKPASALKMPSPDGNPLSEFTHTYRFSKMHDKVHWDLHDEIVPFAFRATAKPEKTDVTACMYTNEAWLSTLPSFVRTWRGPVSLVFETTHSRLDTAARASLLHTIAALRDADPLVQQFVDVHIVGAPASLADRTLAKTRERMIYKPLARNYQLNLARFFAPTDVVFLAGDARITPSGGLRRRLTDPKLRDRVLKHGDAIVVPTFGFVRDPTGGPSPISSVSELRIELGIADASTPEGVVDSFGGISAEEFEPLAAEHVHQLFETLPLPQGEWPARKQQLVQLVNTRVATPDEPTSAQLALFDRRWDANHGPSNWYLWRKSASDPRLGDDAASGGGAGIGVEGSTGGGRELYRVVDYDLHYAPLVVVSKKGQPWCTERFDDVRASCIYQMYLSGAEMWVVPDEWAYTLEVLEKRPEGEKEDPADKLKESISSRLYGKFHQEACMHYGREFLSVGMWDSDKAQHLRETCARTLGSWGMGSA</sequence>
<name>A0A5C5FNW0_9BASI</name>
<evidence type="ECO:0000256" key="5">
    <source>
        <dbReference type="ARBA" id="ARBA00023136"/>
    </source>
</evidence>
<dbReference type="EMBL" id="SOZI01000132">
    <property type="protein sequence ID" value="TNY18557.1"/>
    <property type="molecule type" value="Genomic_DNA"/>
</dbReference>
<organism evidence="8 9">
    <name type="scientific">Rhodotorula diobovata</name>
    <dbReference type="NCBI Taxonomy" id="5288"/>
    <lineage>
        <taxon>Eukaryota</taxon>
        <taxon>Fungi</taxon>
        <taxon>Dikarya</taxon>
        <taxon>Basidiomycota</taxon>
        <taxon>Pucciniomycotina</taxon>
        <taxon>Microbotryomycetes</taxon>
        <taxon>Sporidiobolales</taxon>
        <taxon>Sporidiobolaceae</taxon>
        <taxon>Rhodotorula</taxon>
    </lineage>
</organism>
<gene>
    <name evidence="8" type="ORF">DMC30DRAFT_402759</name>
</gene>
<proteinExistence type="predicted"/>
<keyword evidence="4" id="KW-1133">Transmembrane helix</keyword>
<feature type="region of interest" description="Disordered" evidence="7">
    <location>
        <begin position="1"/>
        <end position="219"/>
    </location>
</feature>
<feature type="compositionally biased region" description="Polar residues" evidence="7">
    <location>
        <begin position="152"/>
        <end position="163"/>
    </location>
</feature>
<evidence type="ECO:0000256" key="6">
    <source>
        <dbReference type="ARBA" id="ARBA00023180"/>
    </source>
</evidence>
<feature type="compositionally biased region" description="Low complexity" evidence="7">
    <location>
        <begin position="1"/>
        <end position="12"/>
    </location>
</feature>
<feature type="region of interest" description="Disordered" evidence="7">
    <location>
        <begin position="231"/>
        <end position="253"/>
    </location>
</feature>
<dbReference type="GO" id="GO:0042285">
    <property type="term" value="F:xylosyltransferase activity"/>
    <property type="evidence" value="ECO:0007669"/>
    <property type="project" value="TreeGrafter"/>
</dbReference>
<dbReference type="AlphaFoldDB" id="A0A5C5FNW0"/>
<feature type="compositionally biased region" description="Polar residues" evidence="7">
    <location>
        <begin position="92"/>
        <end position="105"/>
    </location>
</feature>
<comment type="caution">
    <text evidence="8">The sequence shown here is derived from an EMBL/GenBank/DDBJ whole genome shotgun (WGS) entry which is preliminary data.</text>
</comment>
<feature type="compositionally biased region" description="Polar residues" evidence="7">
    <location>
        <begin position="244"/>
        <end position="253"/>
    </location>
</feature>
<reference evidence="8 9" key="1">
    <citation type="submission" date="2019-03" db="EMBL/GenBank/DDBJ databases">
        <title>Rhodosporidium diobovatum UCD-FST 08-225 genome sequencing, assembly, and annotation.</title>
        <authorList>
            <person name="Fakankun I.U."/>
            <person name="Fristensky B."/>
            <person name="Levin D.B."/>
        </authorList>
    </citation>
    <scope>NUCLEOTIDE SEQUENCE [LARGE SCALE GENOMIC DNA]</scope>
    <source>
        <strain evidence="8 9">UCD-FST 08-225</strain>
    </source>
</reference>
<keyword evidence="6" id="KW-0325">Glycoprotein</keyword>
<dbReference type="GO" id="GO:0035269">
    <property type="term" value="P:protein O-linked glycosylation via mannose"/>
    <property type="evidence" value="ECO:0007669"/>
    <property type="project" value="TreeGrafter"/>
</dbReference>
<feature type="compositionally biased region" description="Pro residues" evidence="7">
    <location>
        <begin position="175"/>
        <end position="186"/>
    </location>
</feature>
<keyword evidence="9" id="KW-1185">Reference proteome</keyword>
<dbReference type="Proteomes" id="UP000311382">
    <property type="component" value="Unassembled WGS sequence"/>
</dbReference>
<evidence type="ECO:0000256" key="4">
    <source>
        <dbReference type="ARBA" id="ARBA00022989"/>
    </source>
</evidence>
<accession>A0A5C5FNW0</accession>
<comment type="subcellular location">
    <subcellularLocation>
        <location evidence="1">Membrane</location>
        <topology evidence="1">Single-pass type II membrane protein</topology>
    </subcellularLocation>
</comment>
<keyword evidence="2" id="KW-0812">Transmembrane</keyword>
<dbReference type="PANTHER" id="PTHR12270:SF25">
    <property type="entry name" value="GLYCOSYLTRANSFERASE-LIKE PROTEIN LARGE"/>
    <property type="match status" value="1"/>
</dbReference>
<evidence type="ECO:0000313" key="9">
    <source>
        <dbReference type="Proteomes" id="UP000311382"/>
    </source>
</evidence>
<protein>
    <recommendedName>
        <fullName evidence="10">Glycosyltransferase family 49 protein</fullName>
    </recommendedName>
</protein>
<dbReference type="InterPro" id="IPR051292">
    <property type="entry name" value="Xyl/GlcA_transferase"/>
</dbReference>
<evidence type="ECO:0000256" key="7">
    <source>
        <dbReference type="SAM" id="MobiDB-lite"/>
    </source>
</evidence>
<dbReference type="PANTHER" id="PTHR12270">
    <property type="entry name" value="GLYCOSYLTRANSFERASE-RELATED"/>
    <property type="match status" value="1"/>
</dbReference>
<feature type="region of interest" description="Disordered" evidence="7">
    <location>
        <begin position="344"/>
        <end position="364"/>
    </location>
</feature>
<keyword evidence="3" id="KW-0735">Signal-anchor</keyword>
<feature type="compositionally biased region" description="Low complexity" evidence="7">
    <location>
        <begin position="203"/>
        <end position="213"/>
    </location>
</feature>
<evidence type="ECO:0000313" key="8">
    <source>
        <dbReference type="EMBL" id="TNY18557.1"/>
    </source>
</evidence>
<evidence type="ECO:0008006" key="10">
    <source>
        <dbReference type="Google" id="ProtNLM"/>
    </source>
</evidence>
<evidence type="ECO:0000256" key="1">
    <source>
        <dbReference type="ARBA" id="ARBA00004606"/>
    </source>
</evidence>
<dbReference type="GO" id="GO:0015020">
    <property type="term" value="F:glucuronosyltransferase activity"/>
    <property type="evidence" value="ECO:0007669"/>
    <property type="project" value="TreeGrafter"/>
</dbReference>
<dbReference type="GO" id="GO:0016020">
    <property type="term" value="C:membrane"/>
    <property type="evidence" value="ECO:0007669"/>
    <property type="project" value="UniProtKB-SubCell"/>
</dbReference>
<evidence type="ECO:0000256" key="3">
    <source>
        <dbReference type="ARBA" id="ARBA00022968"/>
    </source>
</evidence>
<feature type="compositionally biased region" description="Low complexity" evidence="7">
    <location>
        <begin position="22"/>
        <end position="32"/>
    </location>
</feature>
<keyword evidence="5" id="KW-0472">Membrane</keyword>
<evidence type="ECO:0000256" key="2">
    <source>
        <dbReference type="ARBA" id="ARBA00022692"/>
    </source>
</evidence>
<dbReference type="STRING" id="5288.A0A5C5FNW0"/>
<dbReference type="OrthoDB" id="3056235at2759"/>
<feature type="compositionally biased region" description="Low complexity" evidence="7">
    <location>
        <begin position="50"/>
        <end position="76"/>
    </location>
</feature>